<dbReference type="Proteomes" id="UP000246800">
    <property type="component" value="Unassembled WGS sequence"/>
</dbReference>
<evidence type="ECO:0000313" key="3">
    <source>
        <dbReference type="Proteomes" id="UP000246800"/>
    </source>
</evidence>
<sequence>MFWLSLIAIVISAISLSLTIYKFYIDYKENKLKLSVDLQNHFVANTRNVFEFNFINETKNPVSITKIVLIDNHRNLKIKSLQSKTLLTKGKYIRNESSSLPINLGAYEAFKAFIVIDSEKILDSYEFEIYTSKGTFITELLEKLPKEQALLNLRELTINK</sequence>
<comment type="caution">
    <text evidence="2">The sequence shown here is derived from an EMBL/GenBank/DDBJ whole genome shotgun (WGS) entry which is preliminary data.</text>
</comment>
<evidence type="ECO:0000256" key="1">
    <source>
        <dbReference type="SAM" id="Phobius"/>
    </source>
</evidence>
<proteinExistence type="predicted"/>
<dbReference type="RefSeq" id="WP_110179334.1">
    <property type="nucleotide sequence ID" value="NZ_CAJERX010000003.1"/>
</dbReference>
<keyword evidence="1" id="KW-0812">Transmembrane</keyword>
<gene>
    <name evidence="2" type="ORF">DD902_11445</name>
</gene>
<accession>A0A317YN53</accession>
<organism evidence="2 3">
    <name type="scientific">Staphylococcus pseudintermedius</name>
    <dbReference type="NCBI Taxonomy" id="283734"/>
    <lineage>
        <taxon>Bacteria</taxon>
        <taxon>Bacillati</taxon>
        <taxon>Bacillota</taxon>
        <taxon>Bacilli</taxon>
        <taxon>Bacillales</taxon>
        <taxon>Staphylococcaceae</taxon>
        <taxon>Staphylococcus</taxon>
        <taxon>Staphylococcus intermedius group</taxon>
    </lineage>
</organism>
<feature type="transmembrane region" description="Helical" evidence="1">
    <location>
        <begin position="6"/>
        <end position="25"/>
    </location>
</feature>
<evidence type="ECO:0000313" key="2">
    <source>
        <dbReference type="EMBL" id="PWZ73268.1"/>
    </source>
</evidence>
<name>A0A317YN53_STAPS</name>
<reference evidence="2 3" key="1">
    <citation type="journal article" date="2018" name="Vet. Microbiol.">
        <title>Clonal diversity and geographic distribution of methicillin-resistant Staphylococcus pseudintermedius from Australian animals: Discovery of novel sequence types.</title>
        <authorList>
            <person name="Worthing K.A."/>
            <person name="Abraham S."/>
            <person name="Coombs G.W."/>
            <person name="Pang S."/>
            <person name="Saputra S."/>
            <person name="Jordan D."/>
            <person name="Trott D.J."/>
            <person name="Norris J.M."/>
        </authorList>
    </citation>
    <scope>NUCLEOTIDE SEQUENCE [LARGE SCALE GENOMIC DNA]</scope>
    <source>
        <strain evidence="2 3">ST525 1</strain>
    </source>
</reference>
<keyword evidence="1" id="KW-0472">Membrane</keyword>
<protein>
    <recommendedName>
        <fullName evidence="4">DUF4352 domain-containing protein</fullName>
    </recommendedName>
</protein>
<evidence type="ECO:0008006" key="4">
    <source>
        <dbReference type="Google" id="ProtNLM"/>
    </source>
</evidence>
<keyword evidence="1" id="KW-1133">Transmembrane helix</keyword>
<dbReference type="EMBL" id="QEIT01000075">
    <property type="protein sequence ID" value="PWZ73268.1"/>
    <property type="molecule type" value="Genomic_DNA"/>
</dbReference>
<dbReference type="AlphaFoldDB" id="A0A317YN53"/>